<dbReference type="EMBL" id="MN740989">
    <property type="protein sequence ID" value="QHU21383.1"/>
    <property type="molecule type" value="Genomic_DNA"/>
</dbReference>
<reference evidence="1" key="1">
    <citation type="journal article" date="2020" name="Nature">
        <title>Giant virus diversity and host interactions through global metagenomics.</title>
        <authorList>
            <person name="Schulz F."/>
            <person name="Roux S."/>
            <person name="Paez-Espino D."/>
            <person name="Jungbluth S."/>
            <person name="Walsh D.A."/>
            <person name="Denef V.J."/>
            <person name="McMahon K.D."/>
            <person name="Konstantinidis K.T."/>
            <person name="Eloe-Fadrosh E.A."/>
            <person name="Kyrpides N.C."/>
            <person name="Woyke T."/>
        </authorList>
    </citation>
    <scope>NUCLEOTIDE SEQUENCE</scope>
    <source>
        <strain evidence="1">GVMAG-S-3300013094-109</strain>
    </source>
</reference>
<proteinExistence type="predicted"/>
<organism evidence="1">
    <name type="scientific">viral metagenome</name>
    <dbReference type="NCBI Taxonomy" id="1070528"/>
    <lineage>
        <taxon>unclassified sequences</taxon>
        <taxon>metagenomes</taxon>
        <taxon>organismal metagenomes</taxon>
    </lineage>
</organism>
<dbReference type="AlphaFoldDB" id="A0A6C0KVV7"/>
<protein>
    <submittedName>
        <fullName evidence="1">Uncharacterized protein</fullName>
    </submittedName>
</protein>
<name>A0A6C0KVV7_9ZZZZ</name>
<evidence type="ECO:0000313" key="1">
    <source>
        <dbReference type="EMBL" id="QHU21383.1"/>
    </source>
</evidence>
<sequence>MEAKANFKTTQQKNKKREFRYSSIYSQSLITRSIILPITAIGKNLKQTIEIDIANNFEGKCVAEGFIKSGSSKIITYSSGVVKGSDIIFEVVFECLICCPVEGMLIQCQAKNITKAGVRAESSEEKPSPVVVFVTRDHHYASQQFSNIKEGDNFVARVIGQRFELNDKYVSIIAELIEKKEYDVKPKNKPRLVIEA</sequence>
<accession>A0A6C0KVV7</accession>